<evidence type="ECO:0000256" key="1">
    <source>
        <dbReference type="SAM" id="MobiDB-lite"/>
    </source>
</evidence>
<keyword evidence="3" id="KW-1185">Reference proteome</keyword>
<proteinExistence type="predicted"/>
<accession>A0A834XLM8</accession>
<name>A0A834XLM8_APHGI</name>
<feature type="region of interest" description="Disordered" evidence="1">
    <location>
        <begin position="98"/>
        <end position="150"/>
    </location>
</feature>
<gene>
    <name evidence="2" type="ORF">HCN44_007286</name>
</gene>
<sequence length="167" mass="19515">MKKVFDKAINQEKEEQKTASEVPIQRIIKKIRIMKKRDKHNELLELLRKNEVELNKTESGIFSVITSPQRKERQALLARQLPLVAEYLCILKKISPSSDKGAAKLRSADSWPDYPDFDTQESDTDESDSDESDSDEKTYEEFPKMEDSKFTSTEDFQMHVFQQQSFF</sequence>
<evidence type="ECO:0000313" key="3">
    <source>
        <dbReference type="Proteomes" id="UP000639338"/>
    </source>
</evidence>
<dbReference type="EMBL" id="JACMRX010000005">
    <property type="protein sequence ID" value="KAF7988976.1"/>
    <property type="molecule type" value="Genomic_DNA"/>
</dbReference>
<evidence type="ECO:0000313" key="2">
    <source>
        <dbReference type="EMBL" id="KAF7988976.1"/>
    </source>
</evidence>
<feature type="compositionally biased region" description="Acidic residues" evidence="1">
    <location>
        <begin position="115"/>
        <end position="134"/>
    </location>
</feature>
<dbReference type="AlphaFoldDB" id="A0A834XLM8"/>
<organism evidence="2 3">
    <name type="scientific">Aphidius gifuensis</name>
    <name type="common">Parasitoid wasp</name>
    <dbReference type="NCBI Taxonomy" id="684658"/>
    <lineage>
        <taxon>Eukaryota</taxon>
        <taxon>Metazoa</taxon>
        <taxon>Ecdysozoa</taxon>
        <taxon>Arthropoda</taxon>
        <taxon>Hexapoda</taxon>
        <taxon>Insecta</taxon>
        <taxon>Pterygota</taxon>
        <taxon>Neoptera</taxon>
        <taxon>Endopterygota</taxon>
        <taxon>Hymenoptera</taxon>
        <taxon>Apocrita</taxon>
        <taxon>Ichneumonoidea</taxon>
        <taxon>Braconidae</taxon>
        <taxon>Aphidiinae</taxon>
        <taxon>Aphidius</taxon>
    </lineage>
</organism>
<reference evidence="2 3" key="1">
    <citation type="submission" date="2020-08" db="EMBL/GenBank/DDBJ databases">
        <title>Aphidius gifuensis genome sequencing and assembly.</title>
        <authorList>
            <person name="Du Z."/>
        </authorList>
    </citation>
    <scope>NUCLEOTIDE SEQUENCE [LARGE SCALE GENOMIC DNA]</scope>
    <source>
        <strain evidence="2">YNYX2018</strain>
        <tissue evidence="2">Adults</tissue>
    </source>
</reference>
<protein>
    <submittedName>
        <fullName evidence="2">Uncharacterized protein</fullName>
    </submittedName>
</protein>
<comment type="caution">
    <text evidence="2">The sequence shown here is derived from an EMBL/GenBank/DDBJ whole genome shotgun (WGS) entry which is preliminary data.</text>
</comment>
<dbReference type="Proteomes" id="UP000639338">
    <property type="component" value="Unassembled WGS sequence"/>
</dbReference>
<feature type="compositionally biased region" description="Basic and acidic residues" evidence="1">
    <location>
        <begin position="135"/>
        <end position="149"/>
    </location>
</feature>